<dbReference type="EMBL" id="BAAACP010000027">
    <property type="protein sequence ID" value="GAA0866362.1"/>
    <property type="molecule type" value="Genomic_DNA"/>
</dbReference>
<evidence type="ECO:0000313" key="2">
    <source>
        <dbReference type="Proteomes" id="UP001400965"/>
    </source>
</evidence>
<accession>A0ABP3XPP0</accession>
<proteinExistence type="predicted"/>
<dbReference type="RefSeq" id="WP_346046968.1">
    <property type="nucleotide sequence ID" value="NZ_BAAACP010000027.1"/>
</dbReference>
<keyword evidence="2" id="KW-1185">Reference proteome</keyword>
<gene>
    <name evidence="1" type="ORF">GCM10008917_27360</name>
</gene>
<name>A0ABP3XPP0_9FIRM</name>
<organism evidence="1 2">
    <name type="scientific">Paraclostridium tenue</name>
    <dbReference type="NCBI Taxonomy" id="1737"/>
    <lineage>
        <taxon>Bacteria</taxon>
        <taxon>Bacillati</taxon>
        <taxon>Bacillota</taxon>
        <taxon>Clostridia</taxon>
        <taxon>Peptostreptococcales</taxon>
        <taxon>Peptostreptococcaceae</taxon>
        <taxon>Paraclostridium</taxon>
    </lineage>
</organism>
<dbReference type="Proteomes" id="UP001400965">
    <property type="component" value="Unassembled WGS sequence"/>
</dbReference>
<protein>
    <submittedName>
        <fullName evidence="1">Uncharacterized protein</fullName>
    </submittedName>
</protein>
<reference evidence="2" key="1">
    <citation type="journal article" date="2019" name="Int. J. Syst. Evol. Microbiol.">
        <title>The Global Catalogue of Microorganisms (GCM) 10K type strain sequencing project: providing services to taxonomists for standard genome sequencing and annotation.</title>
        <authorList>
            <consortium name="The Broad Institute Genomics Platform"/>
            <consortium name="The Broad Institute Genome Sequencing Center for Infectious Disease"/>
            <person name="Wu L."/>
            <person name="Ma J."/>
        </authorList>
    </citation>
    <scope>NUCLEOTIDE SEQUENCE [LARGE SCALE GENOMIC DNA]</scope>
    <source>
        <strain evidence="2">JCM 6486</strain>
    </source>
</reference>
<comment type="caution">
    <text evidence="1">The sequence shown here is derived from an EMBL/GenBank/DDBJ whole genome shotgun (WGS) entry which is preliminary data.</text>
</comment>
<sequence length="54" mass="6489">MRIDIKEIKGELSQLCEDYINILNKMKDDKIINKDLYQKCVLNKIDYLEITKKL</sequence>
<evidence type="ECO:0000313" key="1">
    <source>
        <dbReference type="EMBL" id="GAA0866362.1"/>
    </source>
</evidence>